<evidence type="ECO:0000259" key="10">
    <source>
        <dbReference type="Pfam" id="PF18962"/>
    </source>
</evidence>
<dbReference type="SUPFAM" id="SSF55486">
    <property type="entry name" value="Metalloproteases ('zincins'), catalytic domain"/>
    <property type="match status" value="1"/>
</dbReference>
<evidence type="ECO:0000256" key="2">
    <source>
        <dbReference type="ARBA" id="ARBA00022670"/>
    </source>
</evidence>
<dbReference type="InterPro" id="IPR024079">
    <property type="entry name" value="MetalloPept_cat_dom_sf"/>
</dbReference>
<evidence type="ECO:0000256" key="8">
    <source>
        <dbReference type="ARBA" id="ARBA00023157"/>
    </source>
</evidence>
<evidence type="ECO:0000313" key="12">
    <source>
        <dbReference type="Proteomes" id="UP001230035"/>
    </source>
</evidence>
<keyword evidence="7 11" id="KW-0482">Metalloprotease</keyword>
<dbReference type="CDD" id="cd04275">
    <property type="entry name" value="ZnMc_pappalysin_like"/>
    <property type="match status" value="1"/>
</dbReference>
<evidence type="ECO:0000313" key="11">
    <source>
        <dbReference type="EMBL" id="MDI9257903.1"/>
    </source>
</evidence>
<evidence type="ECO:0000256" key="3">
    <source>
        <dbReference type="ARBA" id="ARBA00022723"/>
    </source>
</evidence>
<evidence type="ECO:0000256" key="1">
    <source>
        <dbReference type="ARBA" id="ARBA00008721"/>
    </source>
</evidence>
<feature type="domain" description="Secretion system C-terminal sorting" evidence="10">
    <location>
        <begin position="606"/>
        <end position="672"/>
    </location>
</feature>
<dbReference type="EMBL" id="JASGBP010000007">
    <property type="protein sequence ID" value="MDI9257903.1"/>
    <property type="molecule type" value="Genomic_DNA"/>
</dbReference>
<dbReference type="NCBIfam" id="TIGR04183">
    <property type="entry name" value="Por_Secre_tail"/>
    <property type="match status" value="1"/>
</dbReference>
<accession>A0ABT6XS33</accession>
<dbReference type="Pfam" id="PF18962">
    <property type="entry name" value="Por_Secre_tail"/>
    <property type="match status" value="1"/>
</dbReference>
<keyword evidence="4" id="KW-0732">Signal</keyword>
<dbReference type="PANTHER" id="PTHR47466">
    <property type="match status" value="1"/>
</dbReference>
<dbReference type="Proteomes" id="UP001230035">
    <property type="component" value="Unassembled WGS sequence"/>
</dbReference>
<keyword evidence="3" id="KW-0479">Metal-binding</keyword>
<feature type="domain" description="Peptidase M43 pregnancy-associated plasma-A" evidence="9">
    <location>
        <begin position="196"/>
        <end position="361"/>
    </location>
</feature>
<sequence>MKAVPEKRNIFCLIFFLVMTAKAVSQNKEQQKAYEETTQNSLPIMPCATSENEALLKKRFPNRATTVEFENWLAPKIEAFRTRALKNKYDAISSNTNVAVIPVVVHIIHNGDPIGVNENIADAQVLSQIAVLNQDFRRAPGTPGFNTNPVGADIEIEFCLASRDPNGLPTTGITRHNLGSESSWQKSQLNWNIKPQTQWNPNDYLNIWIVNRIALMYNGSEVAEIAGYAQFPSNSGLNGLTQGIGEDDTDGIVIGYKFFGSVNIYPDGDYNTVRNKGRTATHEMGHFFGLRHIWGDGNCTVDDYCSDTPRAGSPNYGCPVGIDTCPIPPGLDMIENYMDYTSDDCTNVFTQNQKDRMVTVLQNASRRVSLLSSQGCQPGQLYLNDGSLEIIDFDVTCNTPFSPRINFSNVGNNLITSAQIHYGLNNESFIYNWSGSLAVGESTLLVLPVLSALPGSNVLNVTLYTINGVSDDNALNNSRSKSFEYSSFNTQSIIITIDVDFYPADTYWTLKNSQNVVVANGGNYLGGTINSQYVSVQNNECYEFTIYDVSGDGICCINGDGSYSITTSPQSQIIASGGEFFNMESVFFGINQNLSSTESSLSSIEIYPNPTYNELIVKIPQDIDLPNHFIIYNTLGQTIEKGIITSAQDVRINTSTYSKGVYYLKAISQDKSIDLRFIKQ</sequence>
<organism evidence="11 12">
    <name type="scientific">Flavobacterium sedimenticola</name>
    <dbReference type="NCBI Taxonomy" id="3043286"/>
    <lineage>
        <taxon>Bacteria</taxon>
        <taxon>Pseudomonadati</taxon>
        <taxon>Bacteroidota</taxon>
        <taxon>Flavobacteriia</taxon>
        <taxon>Flavobacteriales</taxon>
        <taxon>Flavobacteriaceae</taxon>
        <taxon>Flavobacterium</taxon>
    </lineage>
</organism>
<keyword evidence="6" id="KW-0862">Zinc</keyword>
<dbReference type="InterPro" id="IPR026444">
    <property type="entry name" value="Secre_tail"/>
</dbReference>
<dbReference type="Pfam" id="PF05572">
    <property type="entry name" value="Peptidase_M43"/>
    <property type="match status" value="1"/>
</dbReference>
<protein>
    <submittedName>
        <fullName evidence="11">M43 family zinc metalloprotease</fullName>
    </submittedName>
</protein>
<dbReference type="GO" id="GO:0008237">
    <property type="term" value="F:metallopeptidase activity"/>
    <property type="evidence" value="ECO:0007669"/>
    <property type="project" value="UniProtKB-KW"/>
</dbReference>
<keyword evidence="8" id="KW-1015">Disulfide bond</keyword>
<comment type="similarity">
    <text evidence="1">Belongs to the peptidase M43B family.</text>
</comment>
<keyword evidence="2" id="KW-0645">Protease</keyword>
<name>A0ABT6XS33_9FLAO</name>
<proteinExistence type="inferred from homology"/>
<evidence type="ECO:0000256" key="6">
    <source>
        <dbReference type="ARBA" id="ARBA00022833"/>
    </source>
</evidence>
<reference evidence="11 12" key="1">
    <citation type="submission" date="2023-05" db="EMBL/GenBank/DDBJ databases">
        <title>Flavobacterium sedimenti sp. nov., isolated from the sediment.</title>
        <authorList>
            <person name="Wu N."/>
        </authorList>
    </citation>
    <scope>NUCLEOTIDE SEQUENCE [LARGE SCALE GENOMIC DNA]</scope>
    <source>
        <strain evidence="11 12">YZ-48</strain>
    </source>
</reference>
<evidence type="ECO:0000256" key="7">
    <source>
        <dbReference type="ARBA" id="ARBA00023049"/>
    </source>
</evidence>
<evidence type="ECO:0000256" key="5">
    <source>
        <dbReference type="ARBA" id="ARBA00022801"/>
    </source>
</evidence>
<dbReference type="PANTHER" id="PTHR47466:SF1">
    <property type="entry name" value="METALLOPROTEASE MEP1 (AFU_ORTHOLOGUE AFUA_1G07730)-RELATED"/>
    <property type="match status" value="1"/>
</dbReference>
<evidence type="ECO:0000259" key="9">
    <source>
        <dbReference type="Pfam" id="PF05572"/>
    </source>
</evidence>
<keyword evidence="12" id="KW-1185">Reference proteome</keyword>
<gene>
    <name evidence="11" type="ORF">QHT84_10810</name>
</gene>
<comment type="caution">
    <text evidence="11">The sequence shown here is derived from an EMBL/GenBank/DDBJ whole genome shotgun (WGS) entry which is preliminary data.</text>
</comment>
<evidence type="ECO:0000256" key="4">
    <source>
        <dbReference type="ARBA" id="ARBA00022729"/>
    </source>
</evidence>
<dbReference type="RefSeq" id="WP_283239580.1">
    <property type="nucleotide sequence ID" value="NZ_JASGBP010000007.1"/>
</dbReference>
<dbReference type="Gene3D" id="3.40.390.10">
    <property type="entry name" value="Collagenase (Catalytic Domain)"/>
    <property type="match status" value="1"/>
</dbReference>
<keyword evidence="5" id="KW-0378">Hydrolase</keyword>
<dbReference type="InterPro" id="IPR008754">
    <property type="entry name" value="Peptidase_M43"/>
</dbReference>